<name>A0AAP2AJI6_RHOHA</name>
<protein>
    <submittedName>
        <fullName evidence="1">Uncharacterized protein</fullName>
    </submittedName>
</protein>
<dbReference type="AlphaFoldDB" id="A0AAP2AJI6"/>
<dbReference type="EMBL" id="WUXD01000001">
    <property type="protein sequence ID" value="MBM4625982.1"/>
    <property type="molecule type" value="Genomic_DNA"/>
</dbReference>
<gene>
    <name evidence="1" type="ORF">GS453_03690</name>
</gene>
<dbReference type="Proteomes" id="UP000738270">
    <property type="component" value="Unassembled WGS sequence"/>
</dbReference>
<dbReference type="RefSeq" id="WP_139811874.1">
    <property type="nucleotide sequence ID" value="NZ_AP025268.1"/>
</dbReference>
<evidence type="ECO:0000313" key="2">
    <source>
        <dbReference type="Proteomes" id="UP000738270"/>
    </source>
</evidence>
<comment type="caution">
    <text evidence="1">The sequence shown here is derived from an EMBL/GenBank/DDBJ whole genome shotgun (WGS) entry which is preliminary data.</text>
</comment>
<evidence type="ECO:0000313" key="1">
    <source>
        <dbReference type="EMBL" id="MBM4625982.1"/>
    </source>
</evidence>
<accession>A0AAP2AJI6</accession>
<reference evidence="1" key="1">
    <citation type="submission" date="2019-11" db="EMBL/GenBank/DDBJ databases">
        <title>Spread of Macrolides and rifampicin resistant Rhodococcus equi in clinical isolates in the USA.</title>
        <authorList>
            <person name="Alvarez-Narvaez S."/>
            <person name="Huber L."/>
            <person name="Cohen N.D."/>
            <person name="Slovis N."/>
            <person name="Greiter M."/>
            <person name="Giguere S."/>
            <person name="Hart K."/>
        </authorList>
    </citation>
    <scope>NUCLEOTIDE SEQUENCE</scope>
    <source>
        <strain evidence="1">Lh_38</strain>
    </source>
</reference>
<organism evidence="1 2">
    <name type="scientific">Rhodococcus hoagii</name>
    <name type="common">Corynebacterium equii</name>
    <dbReference type="NCBI Taxonomy" id="43767"/>
    <lineage>
        <taxon>Bacteria</taxon>
        <taxon>Bacillati</taxon>
        <taxon>Actinomycetota</taxon>
        <taxon>Actinomycetes</taxon>
        <taxon>Mycobacteriales</taxon>
        <taxon>Nocardiaceae</taxon>
        <taxon>Prescottella</taxon>
    </lineage>
</organism>
<proteinExistence type="predicted"/>
<sequence length="311" mass="34922">MTTTNRQRTFLLLWDGSDEGYSHKELAKHLALTKRGFSAPTRWSFGRGFGDPRAGDRVYLLRTGKENGIVASGYLTADGVEPGPHWKAPGDTAYYVDLEWDCLVEKDDRLPYAEMKSLLTQFALPVRESGREVPFPSDGVLAAAWEKRIARLSSKSGNPWLGGRPVGWLQRKSGPCELEVHVTRVYEVPAFASAQAVKEEAELVSAYVGVLREEGHTVTGYRIQHTGPVRPLRVDLYDQTEHVLYEAKASSGREAVRMALGQLLDYRRAFDVPPELRILLPERPADDLVDLLAEHKVRCVYPNSDREFVID</sequence>